<evidence type="ECO:0000313" key="6">
    <source>
        <dbReference type="Proteomes" id="UP000535511"/>
    </source>
</evidence>
<protein>
    <recommendedName>
        <fullName evidence="2">Peptidyl-prolyl cis-trans isomerase</fullName>
        <shortName evidence="2">PPIase</shortName>
        <ecNumber evidence="2">5.2.1.8</ecNumber>
    </recommendedName>
</protein>
<name>A0A7Y9E6A8_9ACTN</name>
<feature type="region of interest" description="Disordered" evidence="3">
    <location>
        <begin position="205"/>
        <end position="226"/>
    </location>
</feature>
<dbReference type="Proteomes" id="UP000535511">
    <property type="component" value="Unassembled WGS sequence"/>
</dbReference>
<evidence type="ECO:0000256" key="3">
    <source>
        <dbReference type="SAM" id="MobiDB-lite"/>
    </source>
</evidence>
<evidence type="ECO:0000313" key="5">
    <source>
        <dbReference type="EMBL" id="NYD41925.1"/>
    </source>
</evidence>
<dbReference type="InterPro" id="IPR044666">
    <property type="entry name" value="Cyclophilin_A-like"/>
</dbReference>
<dbReference type="PANTHER" id="PTHR45625">
    <property type="entry name" value="PEPTIDYL-PROLYL CIS-TRANS ISOMERASE-RELATED"/>
    <property type="match status" value="1"/>
</dbReference>
<comment type="catalytic activity">
    <reaction evidence="2">
        <text>[protein]-peptidylproline (omega=180) = [protein]-peptidylproline (omega=0)</text>
        <dbReference type="Rhea" id="RHEA:16237"/>
        <dbReference type="Rhea" id="RHEA-COMP:10747"/>
        <dbReference type="Rhea" id="RHEA-COMP:10748"/>
        <dbReference type="ChEBI" id="CHEBI:83833"/>
        <dbReference type="ChEBI" id="CHEBI:83834"/>
        <dbReference type="EC" id="5.2.1.8"/>
    </reaction>
</comment>
<feature type="chain" id="PRO_5039758293" description="Peptidyl-prolyl cis-trans isomerase" evidence="2">
    <location>
        <begin position="21"/>
        <end position="226"/>
    </location>
</feature>
<dbReference type="GO" id="GO:0003755">
    <property type="term" value="F:peptidyl-prolyl cis-trans isomerase activity"/>
    <property type="evidence" value="ECO:0007669"/>
    <property type="project" value="UniProtKB-UniRule"/>
</dbReference>
<feature type="domain" description="PPIase cyclophilin-type" evidence="4">
    <location>
        <begin position="81"/>
        <end position="225"/>
    </location>
</feature>
<feature type="region of interest" description="Disordered" evidence="3">
    <location>
        <begin position="23"/>
        <end position="69"/>
    </location>
</feature>
<feature type="signal peptide" evidence="2">
    <location>
        <begin position="1"/>
        <end position="20"/>
    </location>
</feature>
<organism evidence="5 6">
    <name type="scientific">Nocardioides panaciterrulae</name>
    <dbReference type="NCBI Taxonomy" id="661492"/>
    <lineage>
        <taxon>Bacteria</taxon>
        <taxon>Bacillati</taxon>
        <taxon>Actinomycetota</taxon>
        <taxon>Actinomycetes</taxon>
        <taxon>Propionibacteriales</taxon>
        <taxon>Nocardioidaceae</taxon>
        <taxon>Nocardioides</taxon>
    </lineage>
</organism>
<keyword evidence="2" id="KW-0697">Rotamase</keyword>
<reference evidence="5 6" key="1">
    <citation type="submission" date="2020-07" db="EMBL/GenBank/DDBJ databases">
        <title>Sequencing the genomes of 1000 actinobacteria strains.</title>
        <authorList>
            <person name="Klenk H.-P."/>
        </authorList>
    </citation>
    <scope>NUCLEOTIDE SEQUENCE [LARGE SCALE GENOMIC DNA]</scope>
    <source>
        <strain evidence="5 6">DSM 21350</strain>
    </source>
</reference>
<dbReference type="InterPro" id="IPR002130">
    <property type="entry name" value="Cyclophilin-type_PPIase_dom"/>
</dbReference>
<gene>
    <name evidence="5" type="ORF">BJZ21_002008</name>
</gene>
<sequence length="226" mass="23120">MLKRPLSLLAAVTMVLAVSACGSDTGSDQATDQPSQPSRSATGPACTYSADGQQPAKDVGTPPDHAAVSGQEKVTIKTNFGDIGATLDADATPCTVNSFVHLADKDYYDNTVCHRLTTQGIYVLQCGDPTGTGSGGPGYSFPDELSGKETYPAGTLAMANAGPDTNGSQFFMVYADTPLPPAYTVFGHLDAAGLKVVKAIADKGTADGGPDGAPKDKVEIQSVTAQ</sequence>
<proteinExistence type="inferred from homology"/>
<accession>A0A7Y9E6A8</accession>
<comment type="similarity">
    <text evidence="2">Belongs to the cyclophilin-type PPIase family.</text>
</comment>
<keyword evidence="6" id="KW-1185">Reference proteome</keyword>
<evidence type="ECO:0000259" key="4">
    <source>
        <dbReference type="PROSITE" id="PS50072"/>
    </source>
</evidence>
<dbReference type="SUPFAM" id="SSF50891">
    <property type="entry name" value="Cyclophilin-like"/>
    <property type="match status" value="1"/>
</dbReference>
<dbReference type="PROSITE" id="PS51257">
    <property type="entry name" value="PROKAR_LIPOPROTEIN"/>
    <property type="match status" value="1"/>
</dbReference>
<dbReference type="PANTHER" id="PTHR45625:SF3">
    <property type="entry name" value="PEPTIDYL-PROLYL CIS-TRANS ISOMERASE B-RELATED"/>
    <property type="match status" value="1"/>
</dbReference>
<feature type="compositionally biased region" description="Polar residues" evidence="3">
    <location>
        <begin position="23"/>
        <end position="41"/>
    </location>
</feature>
<keyword evidence="2 5" id="KW-0413">Isomerase</keyword>
<dbReference type="AlphaFoldDB" id="A0A7Y9E6A8"/>
<evidence type="ECO:0000256" key="2">
    <source>
        <dbReference type="RuleBase" id="RU363019"/>
    </source>
</evidence>
<keyword evidence="2" id="KW-0732">Signal</keyword>
<comment type="function">
    <text evidence="1 2">PPIases accelerate the folding of proteins. It catalyzes the cis-trans isomerization of proline imidic peptide bonds in oligopeptides.</text>
</comment>
<dbReference type="EC" id="5.2.1.8" evidence="2"/>
<comment type="caution">
    <text evidence="5">The sequence shown here is derived from an EMBL/GenBank/DDBJ whole genome shotgun (WGS) entry which is preliminary data.</text>
</comment>
<dbReference type="RefSeq" id="WP_179663601.1">
    <property type="nucleotide sequence ID" value="NZ_JACCBG010000001.1"/>
</dbReference>
<dbReference type="Gene3D" id="2.40.100.10">
    <property type="entry name" value="Cyclophilin-like"/>
    <property type="match status" value="1"/>
</dbReference>
<evidence type="ECO:0000256" key="1">
    <source>
        <dbReference type="ARBA" id="ARBA00002388"/>
    </source>
</evidence>
<dbReference type="Pfam" id="PF00160">
    <property type="entry name" value="Pro_isomerase"/>
    <property type="match status" value="1"/>
</dbReference>
<dbReference type="InterPro" id="IPR029000">
    <property type="entry name" value="Cyclophilin-like_dom_sf"/>
</dbReference>
<dbReference type="PRINTS" id="PR00153">
    <property type="entry name" value="CSAPPISMRASE"/>
</dbReference>
<dbReference type="CDD" id="cd00317">
    <property type="entry name" value="cyclophilin"/>
    <property type="match status" value="1"/>
</dbReference>
<dbReference type="EMBL" id="JACCBG010000001">
    <property type="protein sequence ID" value="NYD41925.1"/>
    <property type="molecule type" value="Genomic_DNA"/>
</dbReference>
<dbReference type="PROSITE" id="PS50072">
    <property type="entry name" value="CSA_PPIASE_2"/>
    <property type="match status" value="1"/>
</dbReference>